<dbReference type="EMBL" id="BTGU01000354">
    <property type="protein sequence ID" value="GMN66696.1"/>
    <property type="molecule type" value="Genomic_DNA"/>
</dbReference>
<name>A0AA88JC26_FICCA</name>
<evidence type="ECO:0000313" key="2">
    <source>
        <dbReference type="EMBL" id="GMN66696.1"/>
    </source>
</evidence>
<reference evidence="2" key="1">
    <citation type="submission" date="2023-07" db="EMBL/GenBank/DDBJ databases">
        <title>draft genome sequence of fig (Ficus carica).</title>
        <authorList>
            <person name="Takahashi T."/>
            <person name="Nishimura K."/>
        </authorList>
    </citation>
    <scope>NUCLEOTIDE SEQUENCE</scope>
</reference>
<accession>A0AA88JC26</accession>
<sequence>MVEEPSQSRSQQRSGTMSLGGISPASVVAPLRRYPVRAGATHIASSPEEGMATCNQRRDDARARLHCYVTQQERAGGPDGMTTCEQGSSGSPAGVTSVATVGRERRREPRHLSSRFPIAIRAVAGNCSFKRI</sequence>
<comment type="caution">
    <text evidence="2">The sequence shown here is derived from an EMBL/GenBank/DDBJ whole genome shotgun (WGS) entry which is preliminary data.</text>
</comment>
<keyword evidence="3" id="KW-1185">Reference proteome</keyword>
<dbReference type="AlphaFoldDB" id="A0AA88JC26"/>
<feature type="compositionally biased region" description="Basic and acidic residues" evidence="1">
    <location>
        <begin position="102"/>
        <end position="111"/>
    </location>
</feature>
<protein>
    <submittedName>
        <fullName evidence="2">Uncharacterized protein</fullName>
    </submittedName>
</protein>
<evidence type="ECO:0000313" key="3">
    <source>
        <dbReference type="Proteomes" id="UP001187192"/>
    </source>
</evidence>
<proteinExistence type="predicted"/>
<evidence type="ECO:0000256" key="1">
    <source>
        <dbReference type="SAM" id="MobiDB-lite"/>
    </source>
</evidence>
<dbReference type="Proteomes" id="UP001187192">
    <property type="component" value="Unassembled WGS sequence"/>
</dbReference>
<feature type="region of interest" description="Disordered" evidence="1">
    <location>
        <begin position="1"/>
        <end position="30"/>
    </location>
</feature>
<gene>
    <name evidence="2" type="ORF">TIFTF001_035761</name>
</gene>
<feature type="region of interest" description="Disordered" evidence="1">
    <location>
        <begin position="70"/>
        <end position="112"/>
    </location>
</feature>
<organism evidence="2 3">
    <name type="scientific">Ficus carica</name>
    <name type="common">Common fig</name>
    <dbReference type="NCBI Taxonomy" id="3494"/>
    <lineage>
        <taxon>Eukaryota</taxon>
        <taxon>Viridiplantae</taxon>
        <taxon>Streptophyta</taxon>
        <taxon>Embryophyta</taxon>
        <taxon>Tracheophyta</taxon>
        <taxon>Spermatophyta</taxon>
        <taxon>Magnoliopsida</taxon>
        <taxon>eudicotyledons</taxon>
        <taxon>Gunneridae</taxon>
        <taxon>Pentapetalae</taxon>
        <taxon>rosids</taxon>
        <taxon>fabids</taxon>
        <taxon>Rosales</taxon>
        <taxon>Moraceae</taxon>
        <taxon>Ficeae</taxon>
        <taxon>Ficus</taxon>
    </lineage>
</organism>